<accession>W9SK85</accession>
<evidence type="ECO:0000313" key="3">
    <source>
        <dbReference type="Proteomes" id="UP000030645"/>
    </source>
</evidence>
<dbReference type="AlphaFoldDB" id="W9SK85"/>
<organism evidence="2 3">
    <name type="scientific">Morus notabilis</name>
    <dbReference type="NCBI Taxonomy" id="981085"/>
    <lineage>
        <taxon>Eukaryota</taxon>
        <taxon>Viridiplantae</taxon>
        <taxon>Streptophyta</taxon>
        <taxon>Embryophyta</taxon>
        <taxon>Tracheophyta</taxon>
        <taxon>Spermatophyta</taxon>
        <taxon>Magnoliopsida</taxon>
        <taxon>eudicotyledons</taxon>
        <taxon>Gunneridae</taxon>
        <taxon>Pentapetalae</taxon>
        <taxon>rosids</taxon>
        <taxon>fabids</taxon>
        <taxon>Rosales</taxon>
        <taxon>Moraceae</taxon>
        <taxon>Moreae</taxon>
        <taxon>Morus</taxon>
    </lineage>
</organism>
<gene>
    <name evidence="2" type="ORF">L484_003592</name>
</gene>
<protein>
    <submittedName>
        <fullName evidence="2">Uncharacterized protein</fullName>
    </submittedName>
</protein>
<dbReference type="EMBL" id="KE345744">
    <property type="protein sequence ID" value="EXC13478.1"/>
    <property type="molecule type" value="Genomic_DNA"/>
</dbReference>
<proteinExistence type="predicted"/>
<keyword evidence="3" id="KW-1185">Reference proteome</keyword>
<dbReference type="Proteomes" id="UP000030645">
    <property type="component" value="Unassembled WGS sequence"/>
</dbReference>
<name>W9SK85_9ROSA</name>
<reference evidence="3" key="1">
    <citation type="submission" date="2013-01" db="EMBL/GenBank/DDBJ databases">
        <title>Draft Genome Sequence of a Mulberry Tree, Morus notabilis C.K. Schneid.</title>
        <authorList>
            <person name="He N."/>
            <person name="Zhao S."/>
        </authorList>
    </citation>
    <scope>NUCLEOTIDE SEQUENCE</scope>
</reference>
<evidence type="ECO:0000313" key="2">
    <source>
        <dbReference type="EMBL" id="EXC13478.1"/>
    </source>
</evidence>
<evidence type="ECO:0000256" key="1">
    <source>
        <dbReference type="SAM" id="MobiDB-lite"/>
    </source>
</evidence>
<feature type="region of interest" description="Disordered" evidence="1">
    <location>
        <begin position="58"/>
        <end position="92"/>
    </location>
</feature>
<sequence length="92" mass="10531">MPQSANSCRLDTVEDEETIFVITAIKQTPLLKTKTMRGVSLLRNPMDNTLITKVRGWNSQKCQSLNRMGKRKKHKNEQPPPPQLGHRHQIGQ</sequence>